<dbReference type="Proteomes" id="UP001175228">
    <property type="component" value="Unassembled WGS sequence"/>
</dbReference>
<organism evidence="1 2">
    <name type="scientific">Armillaria luteobubalina</name>
    <dbReference type="NCBI Taxonomy" id="153913"/>
    <lineage>
        <taxon>Eukaryota</taxon>
        <taxon>Fungi</taxon>
        <taxon>Dikarya</taxon>
        <taxon>Basidiomycota</taxon>
        <taxon>Agaricomycotina</taxon>
        <taxon>Agaricomycetes</taxon>
        <taxon>Agaricomycetidae</taxon>
        <taxon>Agaricales</taxon>
        <taxon>Marasmiineae</taxon>
        <taxon>Physalacriaceae</taxon>
        <taxon>Armillaria</taxon>
    </lineage>
</organism>
<sequence length="125" mass="14320">MHGKKRVAAFDAFARCHSRYDYTFPATMKLPNEECKLTFLGKFLRADEVHENEDPEEFLLNPESLPFNSEIDKALSPYRRVLHTLMFSPETVGSSSIPAKAWLDIQKKKPPVIHWNGTLSLDDQA</sequence>
<dbReference type="EMBL" id="JAUEPU010000010">
    <property type="protein sequence ID" value="KAK0499256.1"/>
    <property type="molecule type" value="Genomic_DNA"/>
</dbReference>
<keyword evidence="2" id="KW-1185">Reference proteome</keyword>
<comment type="caution">
    <text evidence="1">The sequence shown here is derived from an EMBL/GenBank/DDBJ whole genome shotgun (WGS) entry which is preliminary data.</text>
</comment>
<proteinExistence type="predicted"/>
<protein>
    <submittedName>
        <fullName evidence="1">Uncharacterized protein</fullName>
    </submittedName>
</protein>
<evidence type="ECO:0000313" key="2">
    <source>
        <dbReference type="Proteomes" id="UP001175228"/>
    </source>
</evidence>
<accession>A0AA39TSA2</accession>
<gene>
    <name evidence="1" type="ORF">EDD18DRAFT_1103677</name>
</gene>
<name>A0AA39TSA2_9AGAR</name>
<reference evidence="1" key="1">
    <citation type="submission" date="2023-06" db="EMBL/GenBank/DDBJ databases">
        <authorList>
            <consortium name="Lawrence Berkeley National Laboratory"/>
            <person name="Ahrendt S."/>
            <person name="Sahu N."/>
            <person name="Indic B."/>
            <person name="Wong-Bajracharya J."/>
            <person name="Merenyi Z."/>
            <person name="Ke H.-M."/>
            <person name="Monk M."/>
            <person name="Kocsube S."/>
            <person name="Drula E."/>
            <person name="Lipzen A."/>
            <person name="Balint B."/>
            <person name="Henrissat B."/>
            <person name="Andreopoulos B."/>
            <person name="Martin F.M."/>
            <person name="Harder C.B."/>
            <person name="Rigling D."/>
            <person name="Ford K.L."/>
            <person name="Foster G.D."/>
            <person name="Pangilinan J."/>
            <person name="Papanicolaou A."/>
            <person name="Barry K."/>
            <person name="LaButti K."/>
            <person name="Viragh M."/>
            <person name="Koriabine M."/>
            <person name="Yan M."/>
            <person name="Riley R."/>
            <person name="Champramary S."/>
            <person name="Plett K.L."/>
            <person name="Tsai I.J."/>
            <person name="Slot J."/>
            <person name="Sipos G."/>
            <person name="Plett J."/>
            <person name="Nagy L.G."/>
            <person name="Grigoriev I.V."/>
        </authorList>
    </citation>
    <scope>NUCLEOTIDE SEQUENCE</scope>
    <source>
        <strain evidence="1">HWK02</strain>
    </source>
</reference>
<dbReference type="AlphaFoldDB" id="A0AA39TSA2"/>
<evidence type="ECO:0000313" key="1">
    <source>
        <dbReference type="EMBL" id="KAK0499256.1"/>
    </source>
</evidence>